<proteinExistence type="predicted"/>
<evidence type="ECO:0000313" key="1">
    <source>
        <dbReference type="EMBL" id="CAB4901586.1"/>
    </source>
</evidence>
<dbReference type="Pfam" id="PF03883">
    <property type="entry name" value="H2O2_YaaD"/>
    <property type="match status" value="1"/>
</dbReference>
<gene>
    <name evidence="1" type="ORF">UFOPK3516_00964</name>
</gene>
<dbReference type="PANTHER" id="PTHR30283:SF4">
    <property type="entry name" value="PEROXIDE STRESS RESISTANCE PROTEIN YAAA"/>
    <property type="match status" value="1"/>
</dbReference>
<dbReference type="GO" id="GO:0005829">
    <property type="term" value="C:cytosol"/>
    <property type="evidence" value="ECO:0007669"/>
    <property type="project" value="TreeGrafter"/>
</dbReference>
<organism evidence="1">
    <name type="scientific">freshwater metagenome</name>
    <dbReference type="NCBI Taxonomy" id="449393"/>
    <lineage>
        <taxon>unclassified sequences</taxon>
        <taxon>metagenomes</taxon>
        <taxon>ecological metagenomes</taxon>
    </lineage>
</organism>
<protein>
    <submittedName>
        <fullName evidence="1">Unannotated protein</fullName>
    </submittedName>
</protein>
<sequence>MRVLLPPSETKRDGGAATPVNLDQLSFAELTPTRRNLIDAVVALAQDEVTCRSALKLGPKLAFEVARNRMIRSAPTLPAIDRYTGVLFDALSAGTLSVTARAQVLANVYIQSALWGPLGAGDAIPAYRLSCTSTLPALARSVTATWVEASRDLHGLWDGFVLDARSEGYADMTPVPASANAHFLRVATRDSGGATRALNHFNKKAKGEFVRALAESHAIADITSPAHLCEWGVAHGWHIEITADGEIMLLV</sequence>
<dbReference type="GO" id="GO:0033194">
    <property type="term" value="P:response to hydroperoxide"/>
    <property type="evidence" value="ECO:0007669"/>
    <property type="project" value="TreeGrafter"/>
</dbReference>
<dbReference type="AlphaFoldDB" id="A0A6J7G2V3"/>
<reference evidence="1" key="1">
    <citation type="submission" date="2020-05" db="EMBL/GenBank/DDBJ databases">
        <authorList>
            <person name="Chiriac C."/>
            <person name="Salcher M."/>
            <person name="Ghai R."/>
            <person name="Kavagutti S V."/>
        </authorList>
    </citation>
    <scope>NUCLEOTIDE SEQUENCE</scope>
</reference>
<dbReference type="PANTHER" id="PTHR30283">
    <property type="entry name" value="PEROXIDE STRESS RESPONSE PROTEIN YAAA"/>
    <property type="match status" value="1"/>
</dbReference>
<name>A0A6J7G2V3_9ZZZZ</name>
<dbReference type="EMBL" id="CAFBMB010000069">
    <property type="protein sequence ID" value="CAB4901586.1"/>
    <property type="molecule type" value="Genomic_DNA"/>
</dbReference>
<dbReference type="InterPro" id="IPR005583">
    <property type="entry name" value="YaaA"/>
</dbReference>
<accession>A0A6J7G2V3</accession>